<keyword evidence="9" id="KW-1133">Transmembrane helix</keyword>
<dbReference type="KEGG" id="dpp:DICPUDRAFT_156870"/>
<evidence type="ECO:0000259" key="10">
    <source>
        <dbReference type="PROSITE" id="PS51910"/>
    </source>
</evidence>
<dbReference type="Proteomes" id="UP000001064">
    <property type="component" value="Unassembled WGS sequence"/>
</dbReference>
<dbReference type="EMBL" id="GL871263">
    <property type="protein sequence ID" value="EGC31304.1"/>
    <property type="molecule type" value="Genomic_DNA"/>
</dbReference>
<dbReference type="FunFam" id="3.10.50.10:FF:000006">
    <property type="entry name" value="Chitobiase, di-N-acetyl"/>
    <property type="match status" value="1"/>
</dbReference>
<dbReference type="RefSeq" id="XP_003292181.1">
    <property type="nucleotide sequence ID" value="XM_003292133.1"/>
</dbReference>
<proteinExistence type="inferred from homology"/>
<dbReference type="Gene3D" id="3.20.20.80">
    <property type="entry name" value="Glycosidases"/>
    <property type="match status" value="1"/>
</dbReference>
<evidence type="ECO:0000256" key="5">
    <source>
        <dbReference type="ARBA" id="ARBA00023180"/>
    </source>
</evidence>
<dbReference type="GO" id="GO:0005764">
    <property type="term" value="C:lysosome"/>
    <property type="evidence" value="ECO:0007669"/>
    <property type="project" value="UniProtKB-SubCell"/>
</dbReference>
<organism evidence="11 12">
    <name type="scientific">Dictyostelium purpureum</name>
    <name type="common">Slime mold</name>
    <dbReference type="NCBI Taxonomy" id="5786"/>
    <lineage>
        <taxon>Eukaryota</taxon>
        <taxon>Amoebozoa</taxon>
        <taxon>Evosea</taxon>
        <taxon>Eumycetozoa</taxon>
        <taxon>Dictyostelia</taxon>
        <taxon>Dictyosteliales</taxon>
        <taxon>Dictyosteliaceae</taxon>
        <taxon>Dictyostelium</taxon>
    </lineage>
</organism>
<dbReference type="InParanoid" id="F0ZXN3"/>
<evidence type="ECO:0000256" key="7">
    <source>
        <dbReference type="ARBA" id="ARBA00023295"/>
    </source>
</evidence>
<dbReference type="STRING" id="5786.F0ZXN3"/>
<evidence type="ECO:0000256" key="9">
    <source>
        <dbReference type="SAM" id="Phobius"/>
    </source>
</evidence>
<keyword evidence="4" id="KW-0378">Hydrolase</keyword>
<evidence type="ECO:0000256" key="4">
    <source>
        <dbReference type="ARBA" id="ARBA00022801"/>
    </source>
</evidence>
<evidence type="ECO:0000256" key="6">
    <source>
        <dbReference type="ARBA" id="ARBA00023228"/>
    </source>
</evidence>
<keyword evidence="5" id="KW-0325">Glycoprotein</keyword>
<keyword evidence="9" id="KW-0812">Transmembrane</keyword>
<keyword evidence="6" id="KW-0458">Lysosome</keyword>
<dbReference type="eggNOG" id="KOG2806">
    <property type="taxonomic scope" value="Eukaryota"/>
</dbReference>
<dbReference type="AlphaFoldDB" id="F0ZXN3"/>
<sequence>MKINYIFIIVIVINFISFIAGNQFYDNQFGSSCPCSDQSLCNPVSVGPRKEFLGFSLDNLTYPYYDWSILTTIAVFYSPIVNELLCTAHSHDVRLVYGVSYPITQLGNSTFQDEWIQDQLNLVQSTYTDGLNFDVESPIVNETLSQLYTNLVAETNKAFKAVNPFYQVTVDVAWSPNCIDKRCYDYLGLSQASDFLIMMDYDERSQVFSDQCIASANSPPQLALAGIKNFTNLGISVDKLVMGLPWYGYNYPCISSPAGLYSEVCNIPLVPFRGANCSDAAGSQLNYGVIMSMLSDPSVVRGPLMWDHTLQSPYFNFYDPTSGNPHQMWFDDPQSIMVKVQLGKKLRLRGVAVWNIDFLNNEFESQSMDMWNSIGSFFS</sequence>
<dbReference type="Pfam" id="PF00704">
    <property type="entry name" value="Glyco_hydro_18"/>
    <property type="match status" value="1"/>
</dbReference>
<keyword evidence="9" id="KW-0472">Membrane</keyword>
<dbReference type="InterPro" id="IPR001223">
    <property type="entry name" value="Glyco_hydro18_cat"/>
</dbReference>
<dbReference type="SMART" id="SM00636">
    <property type="entry name" value="Glyco_18"/>
    <property type="match status" value="1"/>
</dbReference>
<dbReference type="PROSITE" id="PS51910">
    <property type="entry name" value="GH18_2"/>
    <property type="match status" value="1"/>
</dbReference>
<dbReference type="FunCoup" id="F0ZXN3">
    <property type="interactions" value="1"/>
</dbReference>
<protein>
    <recommendedName>
        <fullName evidence="10">GH18 domain-containing protein</fullName>
    </recommendedName>
</protein>
<dbReference type="SUPFAM" id="SSF51445">
    <property type="entry name" value="(Trans)glycosidases"/>
    <property type="match status" value="1"/>
</dbReference>
<comment type="subcellular location">
    <subcellularLocation>
        <location evidence="1">Lysosome</location>
    </subcellularLocation>
</comment>
<dbReference type="FunFam" id="3.20.20.80:FF:000250">
    <property type="entry name" value="Probable di-N-acetylchitobiase 1"/>
    <property type="match status" value="1"/>
</dbReference>
<dbReference type="OrthoDB" id="16630at2759"/>
<dbReference type="InterPro" id="IPR029070">
    <property type="entry name" value="Chitinase_insertion_sf"/>
</dbReference>
<feature type="transmembrane region" description="Helical" evidence="9">
    <location>
        <begin position="5"/>
        <end position="25"/>
    </location>
</feature>
<dbReference type="InterPro" id="IPR051887">
    <property type="entry name" value="GH18_Domain-Containing"/>
</dbReference>
<evidence type="ECO:0000256" key="2">
    <source>
        <dbReference type="ARBA" id="ARBA00009336"/>
    </source>
</evidence>
<dbReference type="GO" id="GO:0008061">
    <property type="term" value="F:chitin binding"/>
    <property type="evidence" value="ECO:0007669"/>
    <property type="project" value="InterPro"/>
</dbReference>
<dbReference type="PANTHER" id="PTHR46290:SF1">
    <property type="entry name" value="DI-N-ACETYLCHITOBIASE"/>
    <property type="match status" value="1"/>
</dbReference>
<feature type="domain" description="GH18" evidence="10">
    <location>
        <begin position="1"/>
        <end position="379"/>
    </location>
</feature>
<name>F0ZXN3_DICPU</name>
<dbReference type="GeneID" id="10505920"/>
<dbReference type="OMA" id="KWIMKQV"/>
<dbReference type="VEuPathDB" id="AmoebaDB:DICPUDRAFT_156870"/>
<dbReference type="Gene3D" id="3.10.50.10">
    <property type="match status" value="1"/>
</dbReference>
<keyword evidence="3" id="KW-0732">Signal</keyword>
<dbReference type="PANTHER" id="PTHR46290">
    <property type="entry name" value="DI-N-ACETYLCHITOBIASE"/>
    <property type="match status" value="1"/>
</dbReference>
<comment type="function">
    <text evidence="8">Involved in the degradation of asparagine-linked glycoproteins. May hydrolyze of N-acetyl-beta-D-glucosamine (1-4)N-acetylglucosamine chitobiose core from the reducing end of the bond.</text>
</comment>
<dbReference type="GO" id="GO:0016798">
    <property type="term" value="F:hydrolase activity, acting on glycosyl bonds"/>
    <property type="evidence" value="ECO:0007669"/>
    <property type="project" value="UniProtKB-KW"/>
</dbReference>
<comment type="similarity">
    <text evidence="2">Belongs to the glycosyl hydrolase 18 family.</text>
</comment>
<dbReference type="InterPro" id="IPR017853">
    <property type="entry name" value="GH"/>
</dbReference>
<gene>
    <name evidence="11" type="ORF">DICPUDRAFT_156870</name>
</gene>
<reference evidence="12" key="1">
    <citation type="journal article" date="2011" name="Genome Biol.">
        <title>Comparative genomics of the social amoebae Dictyostelium discoideum and Dictyostelium purpureum.</title>
        <authorList>
            <consortium name="US DOE Joint Genome Institute (JGI-PGF)"/>
            <person name="Sucgang R."/>
            <person name="Kuo A."/>
            <person name="Tian X."/>
            <person name="Salerno W."/>
            <person name="Parikh A."/>
            <person name="Feasley C.L."/>
            <person name="Dalin E."/>
            <person name="Tu H."/>
            <person name="Huang E."/>
            <person name="Barry K."/>
            <person name="Lindquist E."/>
            <person name="Shapiro H."/>
            <person name="Bruce D."/>
            <person name="Schmutz J."/>
            <person name="Salamov A."/>
            <person name="Fey P."/>
            <person name="Gaudet P."/>
            <person name="Anjard C."/>
            <person name="Babu M.M."/>
            <person name="Basu S."/>
            <person name="Bushmanova Y."/>
            <person name="van der Wel H."/>
            <person name="Katoh-Kurasawa M."/>
            <person name="Dinh C."/>
            <person name="Coutinho P.M."/>
            <person name="Saito T."/>
            <person name="Elias M."/>
            <person name="Schaap P."/>
            <person name="Kay R.R."/>
            <person name="Henrissat B."/>
            <person name="Eichinger L."/>
            <person name="Rivero F."/>
            <person name="Putnam N.H."/>
            <person name="West C.M."/>
            <person name="Loomis W.F."/>
            <person name="Chisholm R.L."/>
            <person name="Shaulsky G."/>
            <person name="Strassmann J.E."/>
            <person name="Queller D.C."/>
            <person name="Kuspa A."/>
            <person name="Grigoriev I.V."/>
        </authorList>
    </citation>
    <scope>NUCLEOTIDE SEQUENCE [LARGE SCALE GENOMIC DNA]</scope>
    <source>
        <strain evidence="12">QSDP1</strain>
    </source>
</reference>
<evidence type="ECO:0000256" key="3">
    <source>
        <dbReference type="ARBA" id="ARBA00022729"/>
    </source>
</evidence>
<evidence type="ECO:0000256" key="8">
    <source>
        <dbReference type="ARBA" id="ARBA00059340"/>
    </source>
</evidence>
<evidence type="ECO:0000313" key="12">
    <source>
        <dbReference type="Proteomes" id="UP000001064"/>
    </source>
</evidence>
<evidence type="ECO:0000313" key="11">
    <source>
        <dbReference type="EMBL" id="EGC31304.1"/>
    </source>
</evidence>
<keyword evidence="12" id="KW-1185">Reference proteome</keyword>
<keyword evidence="7" id="KW-0326">Glycosidase</keyword>
<accession>F0ZXN3</accession>
<evidence type="ECO:0000256" key="1">
    <source>
        <dbReference type="ARBA" id="ARBA00004371"/>
    </source>
</evidence>
<dbReference type="GO" id="GO:0009313">
    <property type="term" value="P:oligosaccharide catabolic process"/>
    <property type="evidence" value="ECO:0000318"/>
    <property type="project" value="GO_Central"/>
</dbReference>
<dbReference type="InterPro" id="IPR011583">
    <property type="entry name" value="Chitinase_II/V-like_cat"/>
</dbReference>